<comment type="caution">
    <text evidence="1">The sequence shown here is derived from an EMBL/GenBank/DDBJ whole genome shotgun (WGS) entry which is preliminary data.</text>
</comment>
<accession>A0A2I1HDV0</accession>
<evidence type="ECO:0000313" key="1">
    <source>
        <dbReference type="EMBL" id="PKY57057.1"/>
    </source>
</evidence>
<proteinExistence type="predicted"/>
<dbReference type="AlphaFoldDB" id="A0A2I1HDV0"/>
<gene>
    <name evidence="1" type="ORF">RhiirA4_477859</name>
</gene>
<name>A0A2I1HDV0_9GLOM</name>
<dbReference type="EMBL" id="LLXI01002412">
    <property type="protein sequence ID" value="PKY57057.1"/>
    <property type="molecule type" value="Genomic_DNA"/>
</dbReference>
<reference evidence="1 2" key="1">
    <citation type="submission" date="2015-10" db="EMBL/GenBank/DDBJ databases">
        <title>Genome analyses suggest a sexual origin of heterokaryosis in a supposedly ancient asexual fungus.</title>
        <authorList>
            <person name="Ropars J."/>
            <person name="Sedzielewska K."/>
            <person name="Noel J."/>
            <person name="Charron P."/>
            <person name="Farinelli L."/>
            <person name="Marton T."/>
            <person name="Kruger M."/>
            <person name="Pelin A."/>
            <person name="Brachmann A."/>
            <person name="Corradi N."/>
        </authorList>
    </citation>
    <scope>NUCLEOTIDE SEQUENCE [LARGE SCALE GENOMIC DNA]</scope>
    <source>
        <strain evidence="1 2">A4</strain>
    </source>
</reference>
<evidence type="ECO:0000313" key="2">
    <source>
        <dbReference type="Proteomes" id="UP000234323"/>
    </source>
</evidence>
<keyword evidence="2" id="KW-1185">Reference proteome</keyword>
<sequence length="74" mass="8730">MKYILNDENDEEINYEDYFNDEILNNNEMSINFNNGTLNEEEPDKIVDKALNSEQVSSMTIQAYDELVNIIRHL</sequence>
<protein>
    <submittedName>
        <fullName evidence="1">Uncharacterized protein</fullName>
    </submittedName>
</protein>
<dbReference type="Proteomes" id="UP000234323">
    <property type="component" value="Unassembled WGS sequence"/>
</dbReference>
<organism evidence="1 2">
    <name type="scientific">Rhizophagus irregularis</name>
    <dbReference type="NCBI Taxonomy" id="588596"/>
    <lineage>
        <taxon>Eukaryota</taxon>
        <taxon>Fungi</taxon>
        <taxon>Fungi incertae sedis</taxon>
        <taxon>Mucoromycota</taxon>
        <taxon>Glomeromycotina</taxon>
        <taxon>Glomeromycetes</taxon>
        <taxon>Glomerales</taxon>
        <taxon>Glomeraceae</taxon>
        <taxon>Rhizophagus</taxon>
    </lineage>
</organism>